<dbReference type="Pfam" id="PF02653">
    <property type="entry name" value="BPD_transp_2"/>
    <property type="match status" value="1"/>
</dbReference>
<evidence type="ECO:0000256" key="1">
    <source>
        <dbReference type="ARBA" id="ARBA00004651"/>
    </source>
</evidence>
<feature type="transmembrane region" description="Helical" evidence="6">
    <location>
        <begin position="95"/>
        <end position="114"/>
    </location>
</feature>
<dbReference type="CDD" id="cd06580">
    <property type="entry name" value="TM_PBP1_transp_TpRbsC_like"/>
    <property type="match status" value="1"/>
</dbReference>
<feature type="transmembrane region" description="Helical" evidence="6">
    <location>
        <begin position="191"/>
        <end position="210"/>
    </location>
</feature>
<keyword evidence="8" id="KW-1185">Reference proteome</keyword>
<evidence type="ECO:0000256" key="6">
    <source>
        <dbReference type="SAM" id="Phobius"/>
    </source>
</evidence>
<evidence type="ECO:0000256" key="4">
    <source>
        <dbReference type="ARBA" id="ARBA00022989"/>
    </source>
</evidence>
<feature type="transmembrane region" description="Helical" evidence="6">
    <location>
        <begin position="63"/>
        <end position="83"/>
    </location>
</feature>
<dbReference type="EMBL" id="CP012661">
    <property type="protein sequence ID" value="AMY67897.1"/>
    <property type="molecule type" value="Genomic_DNA"/>
</dbReference>
<dbReference type="PANTHER" id="PTHR43370:SF2">
    <property type="entry name" value="ABC TRANSPORTER PERMEASE PROTEIN"/>
    <property type="match status" value="1"/>
</dbReference>
<evidence type="ECO:0000256" key="3">
    <source>
        <dbReference type="ARBA" id="ARBA00022692"/>
    </source>
</evidence>
<gene>
    <name evidence="7" type="ORF">AKL17_0637</name>
</gene>
<keyword evidence="4 6" id="KW-1133">Transmembrane helix</keyword>
<dbReference type="AlphaFoldDB" id="A0A159YZP4"/>
<proteinExistence type="predicted"/>
<dbReference type="KEGG" id="daa:AKL17_0637"/>
<dbReference type="GO" id="GO:0005886">
    <property type="term" value="C:plasma membrane"/>
    <property type="evidence" value="ECO:0007669"/>
    <property type="project" value="UniProtKB-SubCell"/>
</dbReference>
<evidence type="ECO:0000313" key="8">
    <source>
        <dbReference type="Proteomes" id="UP000076128"/>
    </source>
</evidence>
<dbReference type="InterPro" id="IPR001851">
    <property type="entry name" value="ABC_transp_permease"/>
</dbReference>
<keyword evidence="5 6" id="KW-0472">Membrane</keyword>
<protein>
    <submittedName>
        <fullName evidence="7">Inner-membrane translocator</fullName>
    </submittedName>
</protein>
<name>A0A159YZP4_9RHOB</name>
<keyword evidence="2" id="KW-1003">Cell membrane</keyword>
<feature type="transmembrane region" description="Helical" evidence="6">
    <location>
        <begin position="268"/>
        <end position="286"/>
    </location>
</feature>
<evidence type="ECO:0000313" key="7">
    <source>
        <dbReference type="EMBL" id="AMY67897.1"/>
    </source>
</evidence>
<comment type="subcellular location">
    <subcellularLocation>
        <location evidence="1">Cell membrane</location>
        <topology evidence="1">Multi-pass membrane protein</topology>
    </subcellularLocation>
</comment>
<evidence type="ECO:0000256" key="5">
    <source>
        <dbReference type="ARBA" id="ARBA00023136"/>
    </source>
</evidence>
<dbReference type="Proteomes" id="UP000076128">
    <property type="component" value="Chromosome"/>
</dbReference>
<dbReference type="RefSeq" id="WP_066809672.1">
    <property type="nucleotide sequence ID" value="NZ_CP012661.1"/>
</dbReference>
<dbReference type="STRING" id="1335048.AKL17_0637"/>
<keyword evidence="3 6" id="KW-0812">Transmembrane</keyword>
<organism evidence="7 8">
    <name type="scientific">Frigidibacter mobilis</name>
    <dbReference type="NCBI Taxonomy" id="1335048"/>
    <lineage>
        <taxon>Bacteria</taxon>
        <taxon>Pseudomonadati</taxon>
        <taxon>Pseudomonadota</taxon>
        <taxon>Alphaproteobacteria</taxon>
        <taxon>Rhodobacterales</taxon>
        <taxon>Paracoccaceae</taxon>
        <taxon>Frigidibacter</taxon>
    </lineage>
</organism>
<feature type="transmembrane region" description="Helical" evidence="6">
    <location>
        <begin position="216"/>
        <end position="235"/>
    </location>
</feature>
<dbReference type="GO" id="GO:0022857">
    <property type="term" value="F:transmembrane transporter activity"/>
    <property type="evidence" value="ECO:0007669"/>
    <property type="project" value="InterPro"/>
</dbReference>
<sequence length="309" mass="31915">MMGSIDPILLIASLMVASTPILLAAIGELVVEKAGVLNLGVEGMMIVGAIAGFAAAVESGSPLLGFVGAAVAGAALSLIFAFLTQVLLSNQVATGLALTLFGIGFSALIGQGYTGVRPPPTPKMDFGPLSDIPVIGPMLLRHDPMVYVSILIIAAVWAFLKFTRAGLVLRAVGESHDAAHALGYKVVRLRVLAIAFGGACAGLGGAYLSLVRVPQWTEGMTAGAGWIALAIVVFASWRPWRVLAGAYLFGGVTVLQLNLQAAGVAIPVQYLSMAPYVMTILVLVLISADRRRAAQNAPASLGRVFHASS</sequence>
<feature type="transmembrane region" description="Helical" evidence="6">
    <location>
        <begin position="242"/>
        <end position="262"/>
    </location>
</feature>
<feature type="transmembrane region" description="Helical" evidence="6">
    <location>
        <begin position="144"/>
        <end position="160"/>
    </location>
</feature>
<reference evidence="7 8" key="1">
    <citation type="submission" date="2015-09" db="EMBL/GenBank/DDBJ databases">
        <title>Complete genome sequence of Defluviimonas alba cai42t isolated from an oilfield in Xinjiang.</title>
        <authorList>
            <person name="Geng S."/>
            <person name="Pan X."/>
            <person name="Wu X."/>
        </authorList>
    </citation>
    <scope>NUCLEOTIDE SEQUENCE [LARGE SCALE GENOMIC DNA]</scope>
    <source>
        <strain evidence="8">cai42</strain>
    </source>
</reference>
<feature type="transmembrane region" description="Helical" evidence="6">
    <location>
        <begin position="39"/>
        <end position="57"/>
    </location>
</feature>
<accession>A0A159YZP4</accession>
<feature type="transmembrane region" description="Helical" evidence="6">
    <location>
        <begin position="6"/>
        <end position="27"/>
    </location>
</feature>
<dbReference type="PANTHER" id="PTHR43370">
    <property type="entry name" value="SUGAR ABC TRANSPORTER INTEGRAL MEMBRANE PROTEIN-RELATED"/>
    <property type="match status" value="1"/>
</dbReference>
<dbReference type="PATRIC" id="fig|1335048.3.peg.660"/>
<evidence type="ECO:0000256" key="2">
    <source>
        <dbReference type="ARBA" id="ARBA00022475"/>
    </source>
</evidence>